<dbReference type="RefSeq" id="WP_252749481.1">
    <property type="nucleotide sequence ID" value="NZ_CP097116.1"/>
</dbReference>
<sequence>MDKEQQVQQVGTLIDQWLDQIDAEPDVAKLTPQAIQNVDTIIDSFVEIAMVGLDKQPEQWDDQLVGDVMFSRFMVILEADEQTQALYNLIPFALKKLFGYLRDQGKLPNAAHLIDWVNINAKGLQSMFNPKFDQFYRDLTTAMRREGIDLQDHQAVDDFTKLYLKQHPDVGIKLYSDSDK</sequence>
<evidence type="ECO:0000313" key="1">
    <source>
        <dbReference type="EMBL" id="USS84578.1"/>
    </source>
</evidence>
<proteinExistence type="predicted"/>
<evidence type="ECO:0000313" key="2">
    <source>
        <dbReference type="Proteomes" id="UP001056707"/>
    </source>
</evidence>
<name>A0ABY5BNA6_9LACO</name>
<keyword evidence="2" id="KW-1185">Reference proteome</keyword>
<organism evidence="1 2">
    <name type="scientific">Fructilactobacillus myrtifloralis</name>
    <dbReference type="NCBI Taxonomy" id="2940301"/>
    <lineage>
        <taxon>Bacteria</taxon>
        <taxon>Bacillati</taxon>
        <taxon>Bacillota</taxon>
        <taxon>Bacilli</taxon>
        <taxon>Lactobacillales</taxon>
        <taxon>Lactobacillaceae</taxon>
        <taxon>Fructilactobacillus</taxon>
    </lineage>
</organism>
<reference evidence="1" key="1">
    <citation type="submission" date="2022-05" db="EMBL/GenBank/DDBJ databases">
        <authorList>
            <person name="Oliphant S.A."/>
            <person name="Watson-Haigh N.S."/>
            <person name="Sumby K.M."/>
            <person name="Gardner J.M."/>
            <person name="Jiranek V."/>
        </authorList>
    </citation>
    <scope>NUCLEOTIDE SEQUENCE</scope>
    <source>
        <strain evidence="1">KI16_H9</strain>
    </source>
</reference>
<gene>
    <name evidence="1" type="ORF">M3M35_04490</name>
</gene>
<dbReference type="Proteomes" id="UP001056707">
    <property type="component" value="Chromosome"/>
</dbReference>
<protein>
    <submittedName>
        <fullName evidence="1">Uncharacterized protein</fullName>
    </submittedName>
</protein>
<dbReference type="EMBL" id="CP097116">
    <property type="protein sequence ID" value="USS84578.1"/>
    <property type="molecule type" value="Genomic_DNA"/>
</dbReference>
<accession>A0ABY5BNA6</accession>